<dbReference type="PANTHER" id="PTHR42794:SF2">
    <property type="entry name" value="ABC TRANSPORTER ATP-BINDING PROTEIN"/>
    <property type="match status" value="1"/>
</dbReference>
<keyword evidence="6" id="KW-1185">Reference proteome</keyword>
<dbReference type="PROSITE" id="PS00211">
    <property type="entry name" value="ABC_TRANSPORTER_1"/>
    <property type="match status" value="1"/>
</dbReference>
<dbReference type="Pfam" id="PF00005">
    <property type="entry name" value="ABC_tran"/>
    <property type="match status" value="1"/>
</dbReference>
<gene>
    <name evidence="5" type="ORF">AACH11_08755</name>
</gene>
<evidence type="ECO:0000259" key="4">
    <source>
        <dbReference type="PROSITE" id="PS50893"/>
    </source>
</evidence>
<reference evidence="5 6" key="1">
    <citation type="submission" date="2024-04" db="EMBL/GenBank/DDBJ databases">
        <title>Novel species of the genus Ideonella isolated from streams.</title>
        <authorList>
            <person name="Lu H."/>
        </authorList>
    </citation>
    <scope>NUCLEOTIDE SEQUENCE [LARGE SCALE GENOMIC DNA]</scope>
    <source>
        <strain evidence="5 6">BYS139W</strain>
    </source>
</reference>
<accession>A0ABU9B835</accession>
<evidence type="ECO:0000256" key="3">
    <source>
        <dbReference type="ARBA" id="ARBA00022840"/>
    </source>
</evidence>
<dbReference type="GO" id="GO:0005524">
    <property type="term" value="F:ATP binding"/>
    <property type="evidence" value="ECO:0007669"/>
    <property type="project" value="UniProtKB-KW"/>
</dbReference>
<evidence type="ECO:0000256" key="2">
    <source>
        <dbReference type="ARBA" id="ARBA00022741"/>
    </source>
</evidence>
<dbReference type="RefSeq" id="WP_341373827.1">
    <property type="nucleotide sequence ID" value="NZ_JBBUTF010000006.1"/>
</dbReference>
<keyword evidence="1" id="KW-0472">Membrane</keyword>
<keyword evidence="1" id="KW-1003">Cell membrane</keyword>
<name>A0ABU9B835_9BURK</name>
<dbReference type="InterPro" id="IPR003593">
    <property type="entry name" value="AAA+_ATPase"/>
</dbReference>
<organism evidence="5 6">
    <name type="scientific">Pseudaquabacterium rugosum</name>
    <dbReference type="NCBI Taxonomy" id="2984194"/>
    <lineage>
        <taxon>Bacteria</taxon>
        <taxon>Pseudomonadati</taxon>
        <taxon>Pseudomonadota</taxon>
        <taxon>Betaproteobacteria</taxon>
        <taxon>Burkholderiales</taxon>
        <taxon>Sphaerotilaceae</taxon>
        <taxon>Pseudaquabacterium</taxon>
    </lineage>
</organism>
<dbReference type="Proteomes" id="UP001368500">
    <property type="component" value="Unassembled WGS sequence"/>
</dbReference>
<evidence type="ECO:0000313" key="5">
    <source>
        <dbReference type="EMBL" id="MEK8026049.1"/>
    </source>
</evidence>
<evidence type="ECO:0000313" key="6">
    <source>
        <dbReference type="Proteomes" id="UP001368500"/>
    </source>
</evidence>
<dbReference type="InterPro" id="IPR027417">
    <property type="entry name" value="P-loop_NTPase"/>
</dbReference>
<comment type="caution">
    <text evidence="5">The sequence shown here is derived from an EMBL/GenBank/DDBJ whole genome shotgun (WGS) entry which is preliminary data.</text>
</comment>
<dbReference type="EMBL" id="JBBUTF010000006">
    <property type="protein sequence ID" value="MEK8026049.1"/>
    <property type="molecule type" value="Genomic_DNA"/>
</dbReference>
<dbReference type="PROSITE" id="PS50893">
    <property type="entry name" value="ABC_TRANSPORTER_2"/>
    <property type="match status" value="1"/>
</dbReference>
<dbReference type="Gene3D" id="3.40.50.300">
    <property type="entry name" value="P-loop containing nucleotide triphosphate hydrolases"/>
    <property type="match status" value="1"/>
</dbReference>
<dbReference type="PANTHER" id="PTHR42794">
    <property type="entry name" value="HEMIN IMPORT ATP-BINDING PROTEIN HMUV"/>
    <property type="match status" value="1"/>
</dbReference>
<dbReference type="InterPro" id="IPR003439">
    <property type="entry name" value="ABC_transporter-like_ATP-bd"/>
</dbReference>
<dbReference type="SMART" id="SM00382">
    <property type="entry name" value="AAA"/>
    <property type="match status" value="1"/>
</dbReference>
<keyword evidence="2" id="KW-0547">Nucleotide-binding</keyword>
<proteinExistence type="predicted"/>
<protein>
    <submittedName>
        <fullName evidence="5">ABC transporter ATP-binding protein</fullName>
    </submittedName>
</protein>
<feature type="domain" description="ABC transporter" evidence="4">
    <location>
        <begin position="4"/>
        <end position="238"/>
    </location>
</feature>
<evidence type="ECO:0000256" key="1">
    <source>
        <dbReference type="ARBA" id="ARBA00022475"/>
    </source>
</evidence>
<dbReference type="SUPFAM" id="SSF52540">
    <property type="entry name" value="P-loop containing nucleoside triphosphate hydrolases"/>
    <property type="match status" value="1"/>
</dbReference>
<sequence length="269" mass="29885">MAVLEIHDLHLRLGDQDLVRGLNLQLRPGRLHAIIGPNGTGKTSLLRALFGELRPRTGELRLHGRSCSPRSLAAWRADIGYMPQDTQLDLDLTALEVVVLGRLQRLSMRLSDEDLQAAYAVLHDLGIAHLADRPVHALSGGQRQMVLFGQVLLRQPRLLLLDEPVSALDLKHQMQLMEHLSERTVRQDWISVAVLHDLNLAAQFADELIVLGEGRLQAAGPPAEVLTAERVEHLYHVRVDVRLDADGLPHLRTLRAPRAARPGPADVRT</sequence>
<dbReference type="InterPro" id="IPR017871">
    <property type="entry name" value="ABC_transporter-like_CS"/>
</dbReference>
<keyword evidence="3 5" id="KW-0067">ATP-binding</keyword>
<dbReference type="CDD" id="cd03214">
    <property type="entry name" value="ABC_Iron-Siderophores_B12_Hemin"/>
    <property type="match status" value="1"/>
</dbReference>